<protein>
    <submittedName>
        <fullName evidence="3">Phenylacetate-CoA oxygenase subunit PaaJ</fullName>
    </submittedName>
</protein>
<dbReference type="Gene3D" id="3.30.300.130">
    <property type="entry name" value="Fe-S cluster assembly (FSCA)"/>
    <property type="match status" value="1"/>
</dbReference>
<comment type="caution">
    <text evidence="3">The sequence shown here is derived from an EMBL/GenBank/DDBJ whole genome shotgun (WGS) entry which is preliminary data.</text>
</comment>
<dbReference type="NCBIfam" id="TIGR02159">
    <property type="entry name" value="PA_CoA_Oxy4"/>
    <property type="match status" value="1"/>
</dbReference>
<dbReference type="EMBL" id="BAABGY010000002">
    <property type="protein sequence ID" value="GAA4319943.1"/>
    <property type="molecule type" value="Genomic_DNA"/>
</dbReference>
<dbReference type="Pfam" id="PF01883">
    <property type="entry name" value="FeS_assembly_P"/>
    <property type="match status" value="1"/>
</dbReference>
<dbReference type="PANTHER" id="PTHR42831:SF3">
    <property type="entry name" value="1,2-PHENYLACETYL-COA EPOXIDASE, SUBUNIT D-RELATED"/>
    <property type="match status" value="1"/>
</dbReference>
<dbReference type="SUPFAM" id="SSF117916">
    <property type="entry name" value="Fe-S cluster assembly (FSCA) domain-like"/>
    <property type="match status" value="1"/>
</dbReference>
<feature type="domain" description="PaaD zinc beta ribbon" evidence="2">
    <location>
        <begin position="136"/>
        <end position="182"/>
    </location>
</feature>
<dbReference type="RefSeq" id="WP_345253089.1">
    <property type="nucleotide sequence ID" value="NZ_BAABGY010000002.1"/>
</dbReference>
<reference evidence="4" key="1">
    <citation type="journal article" date="2019" name="Int. J. Syst. Evol. Microbiol.">
        <title>The Global Catalogue of Microorganisms (GCM) 10K type strain sequencing project: providing services to taxonomists for standard genome sequencing and annotation.</title>
        <authorList>
            <consortium name="The Broad Institute Genomics Platform"/>
            <consortium name="The Broad Institute Genome Sequencing Center for Infectious Disease"/>
            <person name="Wu L."/>
            <person name="Ma J."/>
        </authorList>
    </citation>
    <scope>NUCLEOTIDE SEQUENCE [LARGE SCALE GENOMIC DNA]</scope>
    <source>
        <strain evidence="4">JCM 17919</strain>
    </source>
</reference>
<gene>
    <name evidence="3" type="primary">paaJ</name>
    <name evidence="3" type="ORF">GCM10023184_04900</name>
</gene>
<dbReference type="Proteomes" id="UP001501725">
    <property type="component" value="Unassembled WGS sequence"/>
</dbReference>
<dbReference type="InterPro" id="IPR056572">
    <property type="entry name" value="Zn_ribbon_PaaD"/>
</dbReference>
<dbReference type="InterPro" id="IPR034904">
    <property type="entry name" value="FSCA_dom_sf"/>
</dbReference>
<accession>A0ABP8G9F0</accession>
<evidence type="ECO:0000259" key="1">
    <source>
        <dbReference type="Pfam" id="PF01883"/>
    </source>
</evidence>
<name>A0ABP8G9F0_9BACT</name>
<feature type="domain" description="MIP18 family-like" evidence="1">
    <location>
        <begin position="27"/>
        <end position="88"/>
    </location>
</feature>
<evidence type="ECO:0000259" key="2">
    <source>
        <dbReference type="Pfam" id="PF23451"/>
    </source>
</evidence>
<sequence>MKWAGAGIKRELQTSTNKLQTLNPTAQHIWSLLEAVSDPEIPVLSVLDLGVVRDVQVQDDGRIDIAITPTYSGCPAMDVIAMDIRLKLIEKGYRNVQVRQQLSPAWTTDWMTESGKQKLRAFGIAPPNPKQQFCATDMFQEETVQCPRCDSWHTELISQFASTACKSMYRCHDCKEAFDHFKCH</sequence>
<keyword evidence="4" id="KW-1185">Reference proteome</keyword>
<dbReference type="PANTHER" id="PTHR42831">
    <property type="entry name" value="FE-S PROTEIN MATURATION AUXILIARY FACTOR YITW"/>
    <property type="match status" value="1"/>
</dbReference>
<organism evidence="3 4">
    <name type="scientific">Flaviaesturariibacter amylovorans</name>
    <dbReference type="NCBI Taxonomy" id="1084520"/>
    <lineage>
        <taxon>Bacteria</taxon>
        <taxon>Pseudomonadati</taxon>
        <taxon>Bacteroidota</taxon>
        <taxon>Chitinophagia</taxon>
        <taxon>Chitinophagales</taxon>
        <taxon>Chitinophagaceae</taxon>
        <taxon>Flaviaestuariibacter</taxon>
    </lineage>
</organism>
<dbReference type="InterPro" id="IPR011883">
    <property type="entry name" value="PaaD-like"/>
</dbReference>
<dbReference type="Pfam" id="PF23451">
    <property type="entry name" value="Zn_ribbon_PaaD"/>
    <property type="match status" value="1"/>
</dbReference>
<dbReference type="InterPro" id="IPR052339">
    <property type="entry name" value="Fe-S_Maturation_MIP18"/>
</dbReference>
<proteinExistence type="predicted"/>
<evidence type="ECO:0000313" key="3">
    <source>
        <dbReference type="EMBL" id="GAA4319943.1"/>
    </source>
</evidence>
<dbReference type="InterPro" id="IPR002744">
    <property type="entry name" value="MIP18-like"/>
</dbReference>
<evidence type="ECO:0000313" key="4">
    <source>
        <dbReference type="Proteomes" id="UP001501725"/>
    </source>
</evidence>